<feature type="region of interest" description="Disordered" evidence="2">
    <location>
        <begin position="723"/>
        <end position="747"/>
    </location>
</feature>
<feature type="region of interest" description="Disordered" evidence="2">
    <location>
        <begin position="422"/>
        <end position="467"/>
    </location>
</feature>
<feature type="compositionally biased region" description="Polar residues" evidence="2">
    <location>
        <begin position="81"/>
        <end position="104"/>
    </location>
</feature>
<dbReference type="Proteomes" id="UP001357485">
    <property type="component" value="Unassembled WGS sequence"/>
</dbReference>
<feature type="coiled-coil region" evidence="1">
    <location>
        <begin position="826"/>
        <end position="856"/>
    </location>
</feature>
<proteinExistence type="predicted"/>
<feature type="compositionally biased region" description="Polar residues" evidence="2">
    <location>
        <begin position="594"/>
        <end position="607"/>
    </location>
</feature>
<keyword evidence="4" id="KW-1185">Reference proteome</keyword>
<protein>
    <recommendedName>
        <fullName evidence="5">Inner centromere protein ARK-binding domain-containing protein</fullName>
    </recommendedName>
</protein>
<evidence type="ECO:0000256" key="2">
    <source>
        <dbReference type="SAM" id="MobiDB-lite"/>
    </source>
</evidence>
<keyword evidence="1" id="KW-0175">Coiled coil</keyword>
<sequence length="858" mass="95913">MAAQYSDPMDIDDPAEMVRYNVLRTDAILPRTPRAEVGHVLSTPCTPLVLPPPVTSQYWTPSEVRVIERRISLSPPSISRQGNVPTQATSPITQQGNPPTQNDSSDSHDGSLPVYTPPANTLKTFRIPDDMADQQDLSPYHQAQIAVFNPTLPLPAGTELPFAEFKRRLPELLEPYVGMNPQAVLAARMTRKYGRLKEEFPPEDVRKVVASIEARTKWHPPNNPPIVPKGSLPLNGRRYIAPRDRKDHLSNDPRTRVCKIKTTKISSPVRKILRKKNEYLPRETKSHFQKYHVGEGSPSLVAEASTVVGSISPSLTLSLSPLSTSNQAAENFIRVKEARLNAIKEEHAMEEDSPYVPSAMPDITFSTPKKAEQPAYPFSKSGRKRSVTFSTEKDEDIFVHYASRKRPFDMIDVEMVGAYPPRSPRVSLGHNNPERHADGRNGEKLFGIPNNQQPRHSLPNEPTGREPQLITPETVEHQVEPNRVIQLVTTTITCITAFGLKLWNFLPERWRNYCITRAPVQRAALPVNGGRQRRIIEVSNGMPGTYPNPNPSPPGQRRGHTPPTTRRQRRPHRREPRPPQQQSSHQAVNAPELRTTTVVEAQRSSQAARVAEAPEHRAMSMVEARETSQTDGVVEAPENRATSVVETQETSQAGGVVEAPENRATSMVETQETSQAARIFDAPEDRASMADGASECSSSPSEDDSLEQIDLGEQGWPDVPLVHMVPPKKNVSDTPAEESAPSEPEFEMVREVVHKPVKKQPWKSNLGYMPTMDDFFAQLENDPLSIPPPADDLSRQVEELELSSGWKAQREAFLAKEKEITDWSTEVEVLQREENAQKEIERIAEEERLAAEAKAEQE</sequence>
<feature type="region of interest" description="Disordered" evidence="2">
    <location>
        <begin position="75"/>
        <end position="123"/>
    </location>
</feature>
<evidence type="ECO:0000256" key="1">
    <source>
        <dbReference type="SAM" id="Coils"/>
    </source>
</evidence>
<feature type="region of interest" description="Disordered" evidence="2">
    <location>
        <begin position="539"/>
        <end position="709"/>
    </location>
</feature>
<feature type="compositionally biased region" description="Polar residues" evidence="2">
    <location>
        <begin position="640"/>
        <end position="653"/>
    </location>
</feature>
<dbReference type="EMBL" id="JAVRRA010000416">
    <property type="protein sequence ID" value="KAK5287583.1"/>
    <property type="molecule type" value="Genomic_DNA"/>
</dbReference>
<feature type="compositionally biased region" description="Basic residues" evidence="2">
    <location>
        <begin position="566"/>
        <end position="575"/>
    </location>
</feature>
<gene>
    <name evidence="3" type="ORF">LTR16_003702</name>
</gene>
<feature type="compositionally biased region" description="Basic and acidic residues" evidence="2">
    <location>
        <begin position="432"/>
        <end position="443"/>
    </location>
</feature>
<feature type="region of interest" description="Disordered" evidence="2">
    <location>
        <begin position="367"/>
        <end position="387"/>
    </location>
</feature>
<feature type="non-terminal residue" evidence="3">
    <location>
        <position position="858"/>
    </location>
</feature>
<comment type="caution">
    <text evidence="3">The sequence shown here is derived from an EMBL/GenBank/DDBJ whole genome shotgun (WGS) entry which is preliminary data.</text>
</comment>
<evidence type="ECO:0000313" key="3">
    <source>
        <dbReference type="EMBL" id="KAK5287583.1"/>
    </source>
</evidence>
<accession>A0ABR0M6Y2</accession>
<feature type="compositionally biased region" description="Basic and acidic residues" evidence="2">
    <location>
        <begin position="612"/>
        <end position="628"/>
    </location>
</feature>
<evidence type="ECO:0000313" key="4">
    <source>
        <dbReference type="Proteomes" id="UP001357485"/>
    </source>
</evidence>
<feature type="compositionally biased region" description="Polar residues" evidence="2">
    <location>
        <begin position="663"/>
        <end position="676"/>
    </location>
</feature>
<name>A0ABR0M6Y2_9PEZI</name>
<reference evidence="3 4" key="1">
    <citation type="submission" date="2023-08" db="EMBL/GenBank/DDBJ databases">
        <title>Black Yeasts Isolated from many extreme environments.</title>
        <authorList>
            <person name="Coleine C."/>
            <person name="Stajich J.E."/>
            <person name="Selbmann L."/>
        </authorList>
    </citation>
    <scope>NUCLEOTIDE SEQUENCE [LARGE SCALE GENOMIC DNA]</scope>
    <source>
        <strain evidence="3 4">CCFEE 536</strain>
    </source>
</reference>
<evidence type="ECO:0008006" key="5">
    <source>
        <dbReference type="Google" id="ProtNLM"/>
    </source>
</evidence>
<organism evidence="3 4">
    <name type="scientific">Cryomyces antarcticus</name>
    <dbReference type="NCBI Taxonomy" id="329879"/>
    <lineage>
        <taxon>Eukaryota</taxon>
        <taxon>Fungi</taxon>
        <taxon>Dikarya</taxon>
        <taxon>Ascomycota</taxon>
        <taxon>Pezizomycotina</taxon>
        <taxon>Dothideomycetes</taxon>
        <taxon>Dothideomycetes incertae sedis</taxon>
        <taxon>Cryomyces</taxon>
    </lineage>
</organism>